<proteinExistence type="inferred from homology"/>
<dbReference type="EMBL" id="QQAV01000010">
    <property type="protein sequence ID" value="RDI20657.1"/>
    <property type="molecule type" value="Genomic_DNA"/>
</dbReference>
<dbReference type="InterPro" id="IPR036873">
    <property type="entry name" value="Rhodanese-like_dom_sf"/>
</dbReference>
<dbReference type="GO" id="GO:0016705">
    <property type="term" value="F:oxidoreductase activity, acting on paired donors, with incorporation or reduction of molecular oxygen"/>
    <property type="evidence" value="ECO:0007669"/>
    <property type="project" value="UniProtKB-UniRule"/>
</dbReference>
<dbReference type="HAMAP" id="MF_00469">
    <property type="entry name" value="TrhO"/>
    <property type="match status" value="1"/>
</dbReference>
<evidence type="ECO:0000313" key="3">
    <source>
        <dbReference type="EMBL" id="RDI20657.1"/>
    </source>
</evidence>
<name>A0A370F805_9BURK</name>
<keyword evidence="4" id="KW-1185">Reference proteome</keyword>
<dbReference type="GO" id="GO:0006400">
    <property type="term" value="P:tRNA modification"/>
    <property type="evidence" value="ECO:0007669"/>
    <property type="project" value="UniProtKB-UniRule"/>
</dbReference>
<gene>
    <name evidence="1" type="primary">trhO</name>
    <name evidence="3" type="ORF">DFR41_11063</name>
</gene>
<dbReference type="InterPro" id="IPR001763">
    <property type="entry name" value="Rhodanese-like_dom"/>
</dbReference>
<sequence>MCPITRGRLPTIRAVSESVLNISAYLFVPIDDRDTLRPHLLERCKALGLMGTILLAEEGINLFLAGAADAVRGFVAELRADPRFAPLAPKESWSAHQPFRRMLVKNKREIIRMDHPAIRPAAGRAPAVDAPTLRRWLDQGHDDAGKPVVMLDTRNAFEVDYGTFEDAIDWRIGKFSEFPAAVQAHRDQLEGKTVVSFCTGGIRCEKAAIYMHELGLTNVLQLEGGILKYFEEVGGAHYRGDCFVFDGREALAPDLSARSAHASARAFEDPDLPIKQG</sequence>
<comment type="similarity">
    <text evidence="1">Belongs to the TrhO family.</text>
</comment>
<dbReference type="Proteomes" id="UP000255265">
    <property type="component" value="Unassembled WGS sequence"/>
</dbReference>
<organism evidence="3 4">
    <name type="scientific">Pseudacidovorax intermedius</name>
    <dbReference type="NCBI Taxonomy" id="433924"/>
    <lineage>
        <taxon>Bacteria</taxon>
        <taxon>Pseudomonadati</taxon>
        <taxon>Pseudomonadota</taxon>
        <taxon>Betaproteobacteria</taxon>
        <taxon>Burkholderiales</taxon>
        <taxon>Comamonadaceae</taxon>
        <taxon>Pseudacidovorax</taxon>
    </lineage>
</organism>
<dbReference type="Pfam" id="PF17773">
    <property type="entry name" value="UPF0176_N"/>
    <property type="match status" value="1"/>
</dbReference>
<dbReference type="Gene3D" id="3.40.250.10">
    <property type="entry name" value="Rhodanese-like domain"/>
    <property type="match status" value="1"/>
</dbReference>
<comment type="catalytic activity">
    <reaction evidence="1">
        <text>uridine(34) in tRNA + AH2 + O2 = 5-hydroxyuridine(34) in tRNA + A + H2O</text>
        <dbReference type="Rhea" id="RHEA:64224"/>
        <dbReference type="Rhea" id="RHEA-COMP:11727"/>
        <dbReference type="Rhea" id="RHEA-COMP:13381"/>
        <dbReference type="ChEBI" id="CHEBI:13193"/>
        <dbReference type="ChEBI" id="CHEBI:15377"/>
        <dbReference type="ChEBI" id="CHEBI:15379"/>
        <dbReference type="ChEBI" id="CHEBI:17499"/>
        <dbReference type="ChEBI" id="CHEBI:65315"/>
        <dbReference type="ChEBI" id="CHEBI:136877"/>
    </reaction>
</comment>
<dbReference type="SUPFAM" id="SSF52821">
    <property type="entry name" value="Rhodanese/Cell cycle control phosphatase"/>
    <property type="match status" value="1"/>
</dbReference>
<dbReference type="SMART" id="SM00450">
    <property type="entry name" value="RHOD"/>
    <property type="match status" value="1"/>
</dbReference>
<dbReference type="PANTHER" id="PTHR43268">
    <property type="entry name" value="THIOSULFATE SULFURTRANSFERASE/RHODANESE-LIKE DOMAIN-CONTAINING PROTEIN 2"/>
    <property type="match status" value="1"/>
</dbReference>
<keyword evidence="1" id="KW-0560">Oxidoreductase</keyword>
<protein>
    <recommendedName>
        <fullName evidence="1">tRNA uridine(34) hydroxylase</fullName>
        <ecNumber evidence="1">1.14.-.-</ecNumber>
    </recommendedName>
    <alternativeName>
        <fullName evidence="1">tRNA hydroxylation protein O</fullName>
    </alternativeName>
</protein>
<dbReference type="NCBIfam" id="NF003703">
    <property type="entry name" value="PRK05320.1"/>
    <property type="match status" value="1"/>
</dbReference>
<dbReference type="STRING" id="433924.NS331_19400"/>
<dbReference type="EC" id="1.14.-.-" evidence="1"/>
<evidence type="ECO:0000313" key="4">
    <source>
        <dbReference type="Proteomes" id="UP000255265"/>
    </source>
</evidence>
<feature type="domain" description="Rhodanese" evidence="2">
    <location>
        <begin position="144"/>
        <end position="238"/>
    </location>
</feature>
<dbReference type="OrthoDB" id="9778326at2"/>
<evidence type="ECO:0000259" key="2">
    <source>
        <dbReference type="PROSITE" id="PS50206"/>
    </source>
</evidence>
<dbReference type="InterPro" id="IPR020936">
    <property type="entry name" value="TrhO"/>
</dbReference>
<accession>A0A370F805</accession>
<comment type="function">
    <text evidence="1">Catalyzes oxygen-dependent 5-hydroxyuridine (ho5U) modification at position 34 in tRNAs.</text>
</comment>
<dbReference type="RefSeq" id="WP_052383796.1">
    <property type="nucleotide sequence ID" value="NZ_QQAV01000010.1"/>
</dbReference>
<evidence type="ECO:0000256" key="1">
    <source>
        <dbReference type="HAMAP-Rule" id="MF_00469"/>
    </source>
</evidence>
<dbReference type="InterPro" id="IPR040503">
    <property type="entry name" value="TRHO_N"/>
</dbReference>
<dbReference type="Gene3D" id="3.30.70.100">
    <property type="match status" value="1"/>
</dbReference>
<dbReference type="PROSITE" id="PS50206">
    <property type="entry name" value="RHODANESE_3"/>
    <property type="match status" value="1"/>
</dbReference>
<comment type="caution">
    <text evidence="3">The sequence shown here is derived from an EMBL/GenBank/DDBJ whole genome shotgun (WGS) entry which is preliminary data.</text>
</comment>
<dbReference type="PANTHER" id="PTHR43268:SF3">
    <property type="entry name" value="RHODANESE-LIKE DOMAIN-CONTAINING PROTEIN 7-RELATED"/>
    <property type="match status" value="1"/>
</dbReference>
<keyword evidence="1" id="KW-0819">tRNA processing</keyword>
<reference evidence="3 4" key="1">
    <citation type="submission" date="2018-07" db="EMBL/GenBank/DDBJ databases">
        <title>Genomic Encyclopedia of Type Strains, Phase IV (KMG-IV): sequencing the most valuable type-strain genomes for metagenomic binning, comparative biology and taxonomic classification.</title>
        <authorList>
            <person name="Goeker M."/>
        </authorList>
    </citation>
    <scope>NUCLEOTIDE SEQUENCE [LARGE SCALE GENOMIC DNA]</scope>
    <source>
        <strain evidence="3 4">DSM 21352</strain>
    </source>
</reference>
<dbReference type="AlphaFoldDB" id="A0A370F805"/>
<dbReference type="Pfam" id="PF00581">
    <property type="entry name" value="Rhodanese"/>
    <property type="match status" value="1"/>
</dbReference>